<dbReference type="OrthoDB" id="330464at2"/>
<dbReference type="AlphaFoldDB" id="A0A4R9JG25"/>
<keyword evidence="2" id="KW-1185">Reference proteome</keyword>
<accession>A0A4R9JG25</accession>
<evidence type="ECO:0000313" key="2">
    <source>
        <dbReference type="Proteomes" id="UP000298125"/>
    </source>
</evidence>
<name>A0A4R9JG25_9LEPT</name>
<gene>
    <name evidence="1" type="ORF">EHQ49_10910</name>
</gene>
<organism evidence="1 2">
    <name type="scientific">Leptospira perdikensis</name>
    <dbReference type="NCBI Taxonomy" id="2484948"/>
    <lineage>
        <taxon>Bacteria</taxon>
        <taxon>Pseudomonadati</taxon>
        <taxon>Spirochaetota</taxon>
        <taxon>Spirochaetia</taxon>
        <taxon>Leptospirales</taxon>
        <taxon>Leptospiraceae</taxon>
        <taxon>Leptospira</taxon>
    </lineage>
</organism>
<reference evidence="1" key="1">
    <citation type="journal article" date="2019" name="PLoS Negl. Trop. Dis.">
        <title>Revisiting the worldwide diversity of Leptospira species in the environment.</title>
        <authorList>
            <person name="Vincent A.T."/>
            <person name="Schiettekatte O."/>
            <person name="Bourhy P."/>
            <person name="Veyrier F.J."/>
            <person name="Picardeau M."/>
        </authorList>
    </citation>
    <scope>NUCLEOTIDE SEQUENCE [LARGE SCALE GENOMIC DNA]</scope>
    <source>
        <strain evidence="1">201702692</strain>
    </source>
</reference>
<dbReference type="EMBL" id="RQGA01000011">
    <property type="protein sequence ID" value="TGL39881.1"/>
    <property type="molecule type" value="Genomic_DNA"/>
</dbReference>
<protein>
    <submittedName>
        <fullName evidence="1">Uncharacterized protein</fullName>
    </submittedName>
</protein>
<dbReference type="Proteomes" id="UP000298125">
    <property type="component" value="Unassembled WGS sequence"/>
</dbReference>
<sequence length="183" mass="21766">MLEIRYYVKQILNFPILSVDFKTVSLDALWFDALMTKRKGILSPVFDRSLNKITNPDTRATHVLLTYVIFDPDSKIPEFDLKKLTIFLFETVPELCKLVHPYTEWTKDAERAEELIRSLFQALDLLPANETKVYFEDRYRSIDSRERLRILDQTKKAQERAKEILRQMKQKEEEEAASKYNRE</sequence>
<evidence type="ECO:0000313" key="1">
    <source>
        <dbReference type="EMBL" id="TGL39881.1"/>
    </source>
</evidence>
<proteinExistence type="predicted"/>
<comment type="caution">
    <text evidence="1">The sequence shown here is derived from an EMBL/GenBank/DDBJ whole genome shotgun (WGS) entry which is preliminary data.</text>
</comment>
<dbReference type="RefSeq" id="WP_135579295.1">
    <property type="nucleotide sequence ID" value="NZ_RQGA01000011.1"/>
</dbReference>